<comment type="caution">
    <text evidence="7">The sequence shown here is derived from an EMBL/GenBank/DDBJ whole genome shotgun (WGS) entry which is preliminary data.</text>
</comment>
<dbReference type="Gene3D" id="3.40.50.180">
    <property type="entry name" value="Methylesterase CheB, C-terminal domain"/>
    <property type="match status" value="1"/>
</dbReference>
<dbReference type="RefSeq" id="WP_106989217.1">
    <property type="nucleotide sequence ID" value="NZ_KZ679084.1"/>
</dbReference>
<comment type="caution">
    <text evidence="4">Lacks conserved residue(s) required for the propagation of feature annotation.</text>
</comment>
<keyword evidence="8" id="KW-1185">Reference proteome</keyword>
<sequence length="568" mass="58159">MAEVAVRVALLARPGDARDQLRRALAELGAELVAEGDPTELDPGDVAAQAPNVVLVSLEPAIEDALERFDELLARPGLEVMYDDAEVTRQLDGWDLARWARHLAAKLVGSDVLPPPPGGADPLPQMDLSTLEPGAPPTPAEEMDAARLEDYATESLDLSEWVPTEPRLSDEPGQVDEAPAPVADEPDLDLALDIDLASLEQALAGGEPETPAEAPAAGPDDEEPGLDLELDIDLSSLPEEGARMVVANEPDEIPADEPLLADIELTDAPVNFSSFAEDDVAASETLDDDVAALAAQLEAFEASDQREAARDPDFDIAFDAPTATDDAAPAAASAPAPSAPPSFGGGFGNLELAPMDDGPLDAPVEVAFAAPSRDMGQLGRGLSLADQDARPNNAIHAGALLVLAGLGGPDAVRQLLAALPPSLPVPVLLYQHLDTGRHDRLVDQLGKASQMPLDLAVAGKLAYPGRVSVLAPGIGAASEGGSLSFVDGGDLASVIAALPAAESGVLVLSGADPALVPAVLAIQAAGGLVLAQDPSACFDPSAAQAVVQEGASAAAPAELAASVVERWH</sequence>
<proteinExistence type="predicted"/>
<comment type="catalytic activity">
    <reaction evidence="3">
        <text>[protein]-L-glutamate 5-O-methyl ester + H2O = L-glutamyl-[protein] + methanol + H(+)</text>
        <dbReference type="Rhea" id="RHEA:23236"/>
        <dbReference type="Rhea" id="RHEA-COMP:10208"/>
        <dbReference type="Rhea" id="RHEA-COMP:10311"/>
        <dbReference type="ChEBI" id="CHEBI:15377"/>
        <dbReference type="ChEBI" id="CHEBI:15378"/>
        <dbReference type="ChEBI" id="CHEBI:17790"/>
        <dbReference type="ChEBI" id="CHEBI:29973"/>
        <dbReference type="ChEBI" id="CHEBI:82795"/>
        <dbReference type="EC" id="3.1.1.61"/>
    </reaction>
</comment>
<feature type="domain" description="CheB-type methylesterase" evidence="6">
    <location>
        <begin position="402"/>
        <end position="473"/>
    </location>
</feature>
<evidence type="ECO:0000256" key="5">
    <source>
        <dbReference type="SAM" id="MobiDB-lite"/>
    </source>
</evidence>
<reference evidence="7 8" key="1">
    <citation type="submission" date="2018-03" db="EMBL/GenBank/DDBJ databases">
        <title>Arenimonas caeni sp. nov., isolated from activated sludge.</title>
        <authorList>
            <person name="Liu H."/>
        </authorList>
    </citation>
    <scope>NUCLEOTIDE SEQUENCE [LARGE SCALE GENOMIC DNA]</scope>
    <source>
        <strain evidence="8">z29</strain>
    </source>
</reference>
<dbReference type="OrthoDB" id="9793421at2"/>
<gene>
    <name evidence="7" type="ORF">C6N40_01435</name>
</gene>
<dbReference type="SUPFAM" id="SSF52738">
    <property type="entry name" value="Methylesterase CheB, C-terminal domain"/>
    <property type="match status" value="1"/>
</dbReference>
<keyword evidence="1" id="KW-0378">Hydrolase</keyword>
<evidence type="ECO:0000259" key="6">
    <source>
        <dbReference type="PROSITE" id="PS50122"/>
    </source>
</evidence>
<feature type="compositionally biased region" description="Low complexity" evidence="5">
    <location>
        <begin position="326"/>
        <end position="336"/>
    </location>
</feature>
<organism evidence="7 8">
    <name type="scientific">Arenimonas caeni</name>
    <dbReference type="NCBI Taxonomy" id="2058085"/>
    <lineage>
        <taxon>Bacteria</taxon>
        <taxon>Pseudomonadati</taxon>
        <taxon>Pseudomonadota</taxon>
        <taxon>Gammaproteobacteria</taxon>
        <taxon>Lysobacterales</taxon>
        <taxon>Lysobacteraceae</taxon>
        <taxon>Arenimonas</taxon>
    </lineage>
</organism>
<dbReference type="GO" id="GO:0006935">
    <property type="term" value="P:chemotaxis"/>
    <property type="evidence" value="ECO:0007669"/>
    <property type="project" value="InterPro"/>
</dbReference>
<dbReference type="GO" id="GO:0000156">
    <property type="term" value="F:phosphorelay response regulator activity"/>
    <property type="evidence" value="ECO:0007669"/>
    <property type="project" value="InterPro"/>
</dbReference>
<feature type="region of interest" description="Disordered" evidence="5">
    <location>
        <begin position="156"/>
        <end position="182"/>
    </location>
</feature>
<evidence type="ECO:0000256" key="2">
    <source>
        <dbReference type="ARBA" id="ARBA00039140"/>
    </source>
</evidence>
<dbReference type="EMBL" id="PVLF01000001">
    <property type="protein sequence ID" value="PRH83830.1"/>
    <property type="molecule type" value="Genomic_DNA"/>
</dbReference>
<dbReference type="PANTHER" id="PTHR42872:SF6">
    <property type="entry name" value="PROTEIN-GLUTAMATE METHYLESTERASE_PROTEIN-GLUTAMINE GLUTAMINASE"/>
    <property type="match status" value="1"/>
</dbReference>
<dbReference type="GO" id="GO:0008984">
    <property type="term" value="F:protein-glutamate methylesterase activity"/>
    <property type="evidence" value="ECO:0007669"/>
    <property type="project" value="UniProtKB-EC"/>
</dbReference>
<evidence type="ECO:0000256" key="3">
    <source>
        <dbReference type="ARBA" id="ARBA00048267"/>
    </source>
</evidence>
<dbReference type="PANTHER" id="PTHR42872">
    <property type="entry name" value="PROTEIN-GLUTAMATE METHYLESTERASE/PROTEIN-GLUTAMINE GLUTAMINASE"/>
    <property type="match status" value="1"/>
</dbReference>
<protein>
    <recommendedName>
        <fullName evidence="2">protein-glutamate methylesterase</fullName>
        <ecNumber evidence="2">3.1.1.61</ecNumber>
    </recommendedName>
</protein>
<feature type="region of interest" description="Disordered" evidence="5">
    <location>
        <begin position="326"/>
        <end position="347"/>
    </location>
</feature>
<evidence type="ECO:0000256" key="1">
    <source>
        <dbReference type="ARBA" id="ARBA00022801"/>
    </source>
</evidence>
<dbReference type="InterPro" id="IPR000673">
    <property type="entry name" value="Sig_transdc_resp-reg_Me-estase"/>
</dbReference>
<dbReference type="AlphaFoldDB" id="A0A2P6MCW0"/>
<feature type="region of interest" description="Disordered" evidence="5">
    <location>
        <begin position="109"/>
        <end position="141"/>
    </location>
</feature>
<name>A0A2P6MCW0_9GAMM</name>
<evidence type="ECO:0000313" key="8">
    <source>
        <dbReference type="Proteomes" id="UP000241736"/>
    </source>
</evidence>
<accession>A0A2P6MCW0</accession>
<evidence type="ECO:0000313" key="7">
    <source>
        <dbReference type="EMBL" id="PRH83830.1"/>
    </source>
</evidence>
<dbReference type="EC" id="3.1.1.61" evidence="2"/>
<feature type="region of interest" description="Disordered" evidence="5">
    <location>
        <begin position="205"/>
        <end position="227"/>
    </location>
</feature>
<dbReference type="GO" id="GO:0005737">
    <property type="term" value="C:cytoplasm"/>
    <property type="evidence" value="ECO:0007669"/>
    <property type="project" value="InterPro"/>
</dbReference>
<dbReference type="Pfam" id="PF01339">
    <property type="entry name" value="CheB_methylest"/>
    <property type="match status" value="1"/>
</dbReference>
<dbReference type="Proteomes" id="UP000241736">
    <property type="component" value="Unassembled WGS sequence"/>
</dbReference>
<dbReference type="InterPro" id="IPR035909">
    <property type="entry name" value="CheB_C"/>
</dbReference>
<feature type="compositionally biased region" description="Low complexity" evidence="5">
    <location>
        <begin position="205"/>
        <end position="218"/>
    </location>
</feature>
<evidence type="ECO:0000256" key="4">
    <source>
        <dbReference type="PROSITE-ProRule" id="PRU00050"/>
    </source>
</evidence>
<dbReference type="PROSITE" id="PS50122">
    <property type="entry name" value="CHEB"/>
    <property type="match status" value="1"/>
</dbReference>